<dbReference type="AlphaFoldDB" id="A0A0C3AJK0"/>
<evidence type="ECO:0000256" key="4">
    <source>
        <dbReference type="ARBA" id="ARBA00023002"/>
    </source>
</evidence>
<dbReference type="GO" id="GO:0046872">
    <property type="term" value="F:metal ion binding"/>
    <property type="evidence" value="ECO:0007669"/>
    <property type="project" value="UniProtKB-KW"/>
</dbReference>
<sequence>MSAPVNNPALNLPPEMILGLLQALDNSSNPVVRGFHGLLQLHPVSRASMAISVSPNPPAELCDPSLAKPVSATGLESNLVTESVAYLASVSSASGSSSSAIVQDTSRTNEFNLVGNASGISGGQCCRNGIRRMNVDAPRRRKQPERIVEGEATARRVTRSSAAIVENAKGVAEETTADLRGVAVVDESEFSGSEDSGDDGTGSENESSGRKRKRSGKKGSIKKKKRTKKDPPPSWLTDGSPPELHTGTDSLLIELCRVISNDGLQSLTDMAQHLIRPETCKPTADYSLNVESIIAACSQEDVMQTVTDFRHMMLLIRLAFHLQRELTPVPGVVPTPSIFSIASIYRVKPKSLWNWYSMGSRLIHLAAGAALGLKTRILYRSVTTNLLVDSLAFALRNPEHSSLSAPLVALMGDTLIPQIGRLRNFAPLRSILQYDIFANVSKDQPGCCIDFFDVESMDALFDGFQTNLFVLPRRSDIWSSVLALSDRSMHCSFESLSPSNSVLGELREAILIVTPLILSDNPSPKIQPKQRRAWTKTERTKAESAAPAASIDHLKQLLKGAHEGGKRKQDSYVRITHSIFKGSTLKLCDSTDAFMGLVFSEASDIIRDSMAKLQAILEHADPSSSNLCHSDKRGYSYDSIHFDMYNRFAERVGDGSPDNVHPHFLYRDGNGHGNHNQRATYLAKAIKNNPERYQSITDILEGICKIVCSVLQKHLPDAFDQLRVFCEILPLNHMPVTYPFPGFVLNIRVCTDAHVDANDNTICVVIPFGTYKGGELVLYEAGLVLEIQEGDILIFPSHRLTHFNLHFIGVRGSIVMHSDKEVNAWNVNRNGWDCHMVVKK</sequence>
<evidence type="ECO:0000256" key="5">
    <source>
        <dbReference type="ARBA" id="ARBA00023004"/>
    </source>
</evidence>
<reference evidence="8 9" key="1">
    <citation type="submission" date="2014-04" db="EMBL/GenBank/DDBJ databases">
        <authorList>
            <consortium name="DOE Joint Genome Institute"/>
            <person name="Kuo A."/>
            <person name="Tarkka M."/>
            <person name="Buscot F."/>
            <person name="Kohler A."/>
            <person name="Nagy L.G."/>
            <person name="Floudas D."/>
            <person name="Copeland A."/>
            <person name="Barry K.W."/>
            <person name="Cichocki N."/>
            <person name="Veneault-Fourrey C."/>
            <person name="LaButti K."/>
            <person name="Lindquist E.A."/>
            <person name="Lipzen A."/>
            <person name="Lundell T."/>
            <person name="Morin E."/>
            <person name="Murat C."/>
            <person name="Sun H."/>
            <person name="Tunlid A."/>
            <person name="Henrissat B."/>
            <person name="Grigoriev I.V."/>
            <person name="Hibbett D.S."/>
            <person name="Martin F."/>
            <person name="Nordberg H.P."/>
            <person name="Cantor M.N."/>
            <person name="Hua S.X."/>
        </authorList>
    </citation>
    <scope>NUCLEOTIDE SEQUENCE [LARGE SCALE GENOMIC DNA]</scope>
    <source>
        <strain evidence="8 9">F 1598</strain>
    </source>
</reference>
<dbReference type="InterPro" id="IPR024779">
    <property type="entry name" value="2OGFeDO_JBP1/TET_oxygenase_dom"/>
</dbReference>
<evidence type="ECO:0000256" key="6">
    <source>
        <dbReference type="SAM" id="MobiDB-lite"/>
    </source>
</evidence>
<keyword evidence="9" id="KW-1185">Reference proteome</keyword>
<evidence type="ECO:0000256" key="2">
    <source>
        <dbReference type="ARBA" id="ARBA00022723"/>
    </source>
</evidence>
<dbReference type="Pfam" id="PF12851">
    <property type="entry name" value="Tet_JBP"/>
    <property type="match status" value="1"/>
</dbReference>
<accession>A0A0C3AJK0</accession>
<protein>
    <recommendedName>
        <fullName evidence="7">2OGFeDO JBP1/TET oxygenase domain-containing protein</fullName>
    </recommendedName>
</protein>
<keyword evidence="3" id="KW-0223">Dioxygenase</keyword>
<evidence type="ECO:0000256" key="3">
    <source>
        <dbReference type="ARBA" id="ARBA00022964"/>
    </source>
</evidence>
<name>A0A0C3AJK0_PILCF</name>
<feature type="domain" description="2OGFeDO JBP1/TET oxygenase" evidence="7">
    <location>
        <begin position="671"/>
        <end position="803"/>
    </location>
</feature>
<keyword evidence="5" id="KW-0408">Iron</keyword>
<dbReference type="Gene3D" id="3.60.130.30">
    <property type="match status" value="1"/>
</dbReference>
<dbReference type="HOGENOM" id="CLU_338611_0_0_1"/>
<dbReference type="EMBL" id="KN833068">
    <property type="protein sequence ID" value="KIM74023.1"/>
    <property type="molecule type" value="Genomic_DNA"/>
</dbReference>
<dbReference type="GO" id="GO:0051213">
    <property type="term" value="F:dioxygenase activity"/>
    <property type="evidence" value="ECO:0007669"/>
    <property type="project" value="UniProtKB-KW"/>
</dbReference>
<dbReference type="OrthoDB" id="2690740at2759"/>
<keyword evidence="4" id="KW-0560">Oxidoreductase</keyword>
<feature type="region of interest" description="Disordered" evidence="6">
    <location>
        <begin position="179"/>
        <end position="243"/>
    </location>
</feature>
<evidence type="ECO:0000256" key="1">
    <source>
        <dbReference type="ARBA" id="ARBA00001954"/>
    </source>
</evidence>
<reference evidence="9" key="2">
    <citation type="submission" date="2015-01" db="EMBL/GenBank/DDBJ databases">
        <title>Evolutionary Origins and Diversification of the Mycorrhizal Mutualists.</title>
        <authorList>
            <consortium name="DOE Joint Genome Institute"/>
            <consortium name="Mycorrhizal Genomics Consortium"/>
            <person name="Kohler A."/>
            <person name="Kuo A."/>
            <person name="Nagy L.G."/>
            <person name="Floudas D."/>
            <person name="Copeland A."/>
            <person name="Barry K.W."/>
            <person name="Cichocki N."/>
            <person name="Veneault-Fourrey C."/>
            <person name="LaButti K."/>
            <person name="Lindquist E.A."/>
            <person name="Lipzen A."/>
            <person name="Lundell T."/>
            <person name="Morin E."/>
            <person name="Murat C."/>
            <person name="Riley R."/>
            <person name="Ohm R."/>
            <person name="Sun H."/>
            <person name="Tunlid A."/>
            <person name="Henrissat B."/>
            <person name="Grigoriev I.V."/>
            <person name="Hibbett D.S."/>
            <person name="Martin F."/>
        </authorList>
    </citation>
    <scope>NUCLEOTIDE SEQUENCE [LARGE SCALE GENOMIC DNA]</scope>
    <source>
        <strain evidence="9">F 1598</strain>
    </source>
</reference>
<organism evidence="8 9">
    <name type="scientific">Piloderma croceum (strain F 1598)</name>
    <dbReference type="NCBI Taxonomy" id="765440"/>
    <lineage>
        <taxon>Eukaryota</taxon>
        <taxon>Fungi</taxon>
        <taxon>Dikarya</taxon>
        <taxon>Basidiomycota</taxon>
        <taxon>Agaricomycotina</taxon>
        <taxon>Agaricomycetes</taxon>
        <taxon>Agaricomycetidae</taxon>
        <taxon>Atheliales</taxon>
        <taxon>Atheliaceae</taxon>
        <taxon>Piloderma</taxon>
    </lineage>
</organism>
<feature type="compositionally biased region" description="Basic residues" evidence="6">
    <location>
        <begin position="210"/>
        <end position="228"/>
    </location>
</feature>
<keyword evidence="2" id="KW-0479">Metal-binding</keyword>
<dbReference type="InParanoid" id="A0A0C3AJK0"/>
<dbReference type="STRING" id="765440.A0A0C3AJK0"/>
<evidence type="ECO:0000313" key="8">
    <source>
        <dbReference type="EMBL" id="KIM74023.1"/>
    </source>
</evidence>
<proteinExistence type="predicted"/>
<dbReference type="Proteomes" id="UP000054166">
    <property type="component" value="Unassembled WGS sequence"/>
</dbReference>
<comment type="cofactor">
    <cofactor evidence="1">
        <name>Fe(2+)</name>
        <dbReference type="ChEBI" id="CHEBI:29033"/>
    </cofactor>
</comment>
<evidence type="ECO:0000313" key="9">
    <source>
        <dbReference type="Proteomes" id="UP000054166"/>
    </source>
</evidence>
<evidence type="ECO:0000259" key="7">
    <source>
        <dbReference type="Pfam" id="PF12851"/>
    </source>
</evidence>
<gene>
    <name evidence="8" type="ORF">PILCRDRAFT_14754</name>
</gene>